<feature type="region of interest" description="Disordered" evidence="5">
    <location>
        <begin position="259"/>
        <end position="285"/>
    </location>
</feature>
<dbReference type="Pfam" id="PF00320">
    <property type="entry name" value="GATA"/>
    <property type="match status" value="1"/>
</dbReference>
<dbReference type="GO" id="GO:0043565">
    <property type="term" value="F:sequence-specific DNA binding"/>
    <property type="evidence" value="ECO:0007669"/>
    <property type="project" value="InterPro"/>
</dbReference>
<keyword evidence="8" id="KW-1185">Reference proteome</keyword>
<name>A0A7N1A9Q4_KALFE</name>
<dbReference type="PANTHER" id="PTHR46855">
    <property type="entry name" value="OSJNBB0038F03.10 PROTEIN"/>
    <property type="match status" value="1"/>
</dbReference>
<dbReference type="Proteomes" id="UP000594263">
    <property type="component" value="Unplaced"/>
</dbReference>
<evidence type="ECO:0000256" key="3">
    <source>
        <dbReference type="ARBA" id="ARBA00023163"/>
    </source>
</evidence>
<evidence type="ECO:0000313" key="8">
    <source>
        <dbReference type="Proteomes" id="UP000594263"/>
    </source>
</evidence>
<evidence type="ECO:0000259" key="6">
    <source>
        <dbReference type="PROSITE" id="PS50114"/>
    </source>
</evidence>
<evidence type="ECO:0000256" key="1">
    <source>
        <dbReference type="ARBA" id="ARBA00023015"/>
    </source>
</evidence>
<evidence type="ECO:0000256" key="4">
    <source>
        <dbReference type="PROSITE-ProRule" id="PRU00094"/>
    </source>
</evidence>
<evidence type="ECO:0000256" key="5">
    <source>
        <dbReference type="SAM" id="MobiDB-lite"/>
    </source>
</evidence>
<protein>
    <recommendedName>
        <fullName evidence="6">GATA-type domain-containing protein</fullName>
    </recommendedName>
</protein>
<dbReference type="PROSITE" id="PS50114">
    <property type="entry name" value="GATA_ZN_FINGER_2"/>
    <property type="match status" value="1"/>
</dbReference>
<dbReference type="InterPro" id="IPR044589">
    <property type="entry name" value="GATA26/27"/>
</dbReference>
<keyword evidence="2" id="KW-0238">DNA-binding</keyword>
<dbReference type="GO" id="GO:0008270">
    <property type="term" value="F:zinc ion binding"/>
    <property type="evidence" value="ECO:0007669"/>
    <property type="project" value="UniProtKB-KW"/>
</dbReference>
<dbReference type="InterPro" id="IPR013088">
    <property type="entry name" value="Znf_NHR/GATA"/>
</dbReference>
<dbReference type="PANTHER" id="PTHR46855:SF1">
    <property type="entry name" value="GATA TRANSCRIPTION FACTOR 26"/>
    <property type="match status" value="1"/>
</dbReference>
<dbReference type="InterPro" id="IPR000679">
    <property type="entry name" value="Znf_GATA"/>
</dbReference>
<dbReference type="GO" id="GO:0006355">
    <property type="term" value="P:regulation of DNA-templated transcription"/>
    <property type="evidence" value="ECO:0007669"/>
    <property type="project" value="InterPro"/>
</dbReference>
<keyword evidence="4" id="KW-0862">Zinc</keyword>
<reference evidence="7" key="1">
    <citation type="submission" date="2021-01" db="UniProtKB">
        <authorList>
            <consortium name="EnsemblPlants"/>
        </authorList>
    </citation>
    <scope>IDENTIFICATION</scope>
</reference>
<dbReference type="CDD" id="cd00202">
    <property type="entry name" value="ZnF_GATA"/>
    <property type="match status" value="1"/>
</dbReference>
<dbReference type="AlphaFoldDB" id="A0A7N1A9Q4"/>
<dbReference type="EnsemblPlants" id="Kaladp1129s0041.1.v1.1">
    <property type="protein sequence ID" value="Kaladp1129s0041.1.v1.1"/>
    <property type="gene ID" value="Kaladp1129s0041.v1.1"/>
</dbReference>
<dbReference type="SUPFAM" id="SSF57716">
    <property type="entry name" value="Glucocorticoid receptor-like (DNA-binding domain)"/>
    <property type="match status" value="1"/>
</dbReference>
<evidence type="ECO:0000256" key="2">
    <source>
        <dbReference type="ARBA" id="ARBA00023125"/>
    </source>
</evidence>
<organism evidence="7 8">
    <name type="scientific">Kalanchoe fedtschenkoi</name>
    <name type="common">Lavender scallops</name>
    <name type="synonym">South American air plant</name>
    <dbReference type="NCBI Taxonomy" id="63787"/>
    <lineage>
        <taxon>Eukaryota</taxon>
        <taxon>Viridiplantae</taxon>
        <taxon>Streptophyta</taxon>
        <taxon>Embryophyta</taxon>
        <taxon>Tracheophyta</taxon>
        <taxon>Spermatophyta</taxon>
        <taxon>Magnoliopsida</taxon>
        <taxon>eudicotyledons</taxon>
        <taxon>Gunneridae</taxon>
        <taxon>Pentapetalae</taxon>
        <taxon>Saxifragales</taxon>
        <taxon>Crassulaceae</taxon>
        <taxon>Kalanchoe</taxon>
    </lineage>
</organism>
<accession>A0A7N1A9Q4</accession>
<keyword evidence="4" id="KW-0479">Metal-binding</keyword>
<dbReference type="Gramene" id="Kaladp1129s0041.1.v1.1">
    <property type="protein sequence ID" value="Kaladp1129s0041.1.v1.1"/>
    <property type="gene ID" value="Kaladp1129s0041.v1.1"/>
</dbReference>
<dbReference type="Gene3D" id="3.30.50.10">
    <property type="entry name" value="Erythroid Transcription Factor GATA-1, subunit A"/>
    <property type="match status" value="1"/>
</dbReference>
<keyword evidence="3" id="KW-0804">Transcription</keyword>
<feature type="domain" description="GATA-type" evidence="6">
    <location>
        <begin position="7"/>
        <end position="40"/>
    </location>
</feature>
<dbReference type="SMART" id="SM00401">
    <property type="entry name" value="ZnF_GATA"/>
    <property type="match status" value="1"/>
</dbReference>
<keyword evidence="4" id="KW-0863">Zinc-finger</keyword>
<keyword evidence="1" id="KW-0805">Transcription regulation</keyword>
<proteinExistence type="predicted"/>
<sequence length="511" mass="56457">MGKQGPCCHCGVASTPLWRNGPPDKPVLCNACGSRWRTKGNLTNYAPLHSRAEPDNFSDHKELRIKITYGRDKEDICPKRKRTNENAMTGSISSDYNDIFWKAMDDDTSNRSSSGSAISNSESCAQFGTTYFNEFTGPAQVVMADRTKPAKKRTCIPRPRSSSIAALTKNLCTILQQQQSSGFPVSSEEDLLFESDKSIFSAETGHGSYLIRDTSSMTREEDSEASSFSVNNKPYLGSETSFYPKPLPVHTSSIKGVADDIMSNNPTRHHEKTEERNSEESEISEILGSQSSALTTINLKDVFIHEEFLRHLTDEEQGQVLKCLPYVDDSRLSSCLQSLFDSFSTFQKLITEELFGASLPGITSDDCDTFNRLAFCNLLKSKSVELFNVMKKCKHSAAATRAYPETKTLMKIPNTAPSPVCKEKTEADDIDNDSACSSQKNLLALPADSNPYMLDPLSYSDENCDQDLLLDMPSSNSFPDAELIFSAPSFGIPHDRLGSCSCSAYPNFIGQ</sequence>
<evidence type="ECO:0000313" key="7">
    <source>
        <dbReference type="EnsemblPlants" id="Kaladp1129s0041.1.v1.1"/>
    </source>
</evidence>